<comment type="caution">
    <text evidence="2">The sequence shown here is derived from an EMBL/GenBank/DDBJ whole genome shotgun (WGS) entry which is preliminary data.</text>
</comment>
<evidence type="ECO:0000259" key="1">
    <source>
        <dbReference type="Pfam" id="PF09369"/>
    </source>
</evidence>
<evidence type="ECO:0000313" key="3">
    <source>
        <dbReference type="Proteomes" id="UP000274327"/>
    </source>
</evidence>
<dbReference type="RefSeq" id="WP_126986168.1">
    <property type="nucleotide sequence ID" value="NZ_ML133853.1"/>
</dbReference>
<name>A0A3R8RRM7_9MICO</name>
<dbReference type="EMBL" id="QOCI01000004">
    <property type="protein sequence ID" value="RRR19145.1"/>
    <property type="molecule type" value="Genomic_DNA"/>
</dbReference>
<dbReference type="InterPro" id="IPR047721">
    <property type="entry name" value="DrmB"/>
</dbReference>
<protein>
    <recommendedName>
        <fullName evidence="1">MrfA-like Zn-binding domain-containing protein</fullName>
    </recommendedName>
</protein>
<gene>
    <name evidence="2" type="ORF">DS079_07330</name>
</gene>
<accession>A0A3R8RRM7</accession>
<organism evidence="2 3">
    <name type="scientific">Brachybacterium paraconglomeratum</name>
    <dbReference type="NCBI Taxonomy" id="173362"/>
    <lineage>
        <taxon>Bacteria</taxon>
        <taxon>Bacillati</taxon>
        <taxon>Actinomycetota</taxon>
        <taxon>Actinomycetes</taxon>
        <taxon>Micrococcales</taxon>
        <taxon>Dermabacteraceae</taxon>
        <taxon>Brachybacterium</taxon>
    </lineage>
</organism>
<dbReference type="AlphaFoldDB" id="A0A3R8RRM7"/>
<dbReference type="GeneID" id="78120834"/>
<keyword evidence="3" id="KW-1185">Reference proteome</keyword>
<reference evidence="2 3" key="1">
    <citation type="submission" date="2018-07" db="EMBL/GenBank/DDBJ databases">
        <title>Brachybacteriurn paraconglorneratum KCTC 9916.</title>
        <authorList>
            <person name="Li Y."/>
        </authorList>
    </citation>
    <scope>NUCLEOTIDE SEQUENCE [LARGE SCALE GENOMIC DNA]</scope>
    <source>
        <strain evidence="2 3">KCTC 9916</strain>
    </source>
</reference>
<dbReference type="NCBIfam" id="NF038324">
    <property type="entry name" value="DrmB_fam"/>
    <property type="match status" value="1"/>
</dbReference>
<feature type="domain" description="MrfA-like Zn-binding" evidence="1">
    <location>
        <begin position="471"/>
        <end position="568"/>
    </location>
</feature>
<dbReference type="InterPro" id="IPR018973">
    <property type="entry name" value="MZB"/>
</dbReference>
<dbReference type="Pfam" id="PF09369">
    <property type="entry name" value="MZB"/>
    <property type="match status" value="1"/>
</dbReference>
<proteinExistence type="predicted"/>
<evidence type="ECO:0000313" key="2">
    <source>
        <dbReference type="EMBL" id="RRR19145.1"/>
    </source>
</evidence>
<sequence length="720" mass="78401">MSSRLRARRSALLTTYGVGSLFPADDSSYLIAGLHMWDKNSLPTISEPRLARQLRSGELKSPPATPDDRHKPGVPVTRFPRVLVCTACSSLGTTKQLGASTDDMRCGLCPDAASLIPSRFISACDRGHLDDFPYFEWVHARYPDSGWLSTTYPRASKGKATPDAHQLHLVTRGLTSALADIVVRCSCGKSRDMAESFSPQATKLIPCSGSRPWLGFAYREKKCASDRRTLQRGASNAWFGVGHSAISIPPHSGRVSGMVARERANLTSLGKPGLESAARNGESEFLTVLLKKYSNAPTVEEFAAQAIQEIYPEDAPALSEEEFRFEEYKAILEGMPEEPDTQFVSEAVSVPIETRKLFTAVRRISRLREVRALSGFTRISSPEQMRENQSEGDIAPLRPEDDLERWLPATELLGEGLFVALDPARLKEWASTDFALSRKRMLDANAREAARRRGTASAPPVDVPKLALHTFAHLLIDQLALEAGYPASSLRERLYAGSEMAGILIYTASADSAGSLGGVAAMADPDRLGPAFFEAQRRLSWCSADPVCIESTGAGTDGANLAACHNCVLLPETSCEEFNVLLDRGALFGTPEKEGAGLFDFLDRGIATSPKSQTAAEPHSSTEAPAEVFAAGWGEFWDEFPEHRGLIRILVENEIPLPTFGAEIGTDRYGVDMTWESVLVTVVGSANDERDVSLEDDGWTVVSCEMDPQDAADTIIRELA</sequence>
<dbReference type="Proteomes" id="UP000274327">
    <property type="component" value="Unassembled WGS sequence"/>
</dbReference>